<protein>
    <submittedName>
        <fullName evidence="1">Uncharacterized protein</fullName>
    </submittedName>
</protein>
<gene>
    <name evidence="1" type="ORF">EV356DRAFT_480576</name>
</gene>
<organism evidence="1 2">
    <name type="scientific">Viridothelium virens</name>
    <name type="common">Speckled blister lichen</name>
    <name type="synonym">Trypethelium virens</name>
    <dbReference type="NCBI Taxonomy" id="1048519"/>
    <lineage>
        <taxon>Eukaryota</taxon>
        <taxon>Fungi</taxon>
        <taxon>Dikarya</taxon>
        <taxon>Ascomycota</taxon>
        <taxon>Pezizomycotina</taxon>
        <taxon>Dothideomycetes</taxon>
        <taxon>Dothideomycetes incertae sedis</taxon>
        <taxon>Trypetheliales</taxon>
        <taxon>Trypetheliaceae</taxon>
        <taxon>Viridothelium</taxon>
    </lineage>
</organism>
<reference evidence="1" key="1">
    <citation type="journal article" date="2020" name="Stud. Mycol.">
        <title>101 Dothideomycetes genomes: a test case for predicting lifestyles and emergence of pathogens.</title>
        <authorList>
            <person name="Haridas S."/>
            <person name="Albert R."/>
            <person name="Binder M."/>
            <person name="Bloem J."/>
            <person name="Labutti K."/>
            <person name="Salamov A."/>
            <person name="Andreopoulos B."/>
            <person name="Baker S."/>
            <person name="Barry K."/>
            <person name="Bills G."/>
            <person name="Bluhm B."/>
            <person name="Cannon C."/>
            <person name="Castanera R."/>
            <person name="Culley D."/>
            <person name="Daum C."/>
            <person name="Ezra D."/>
            <person name="Gonzalez J."/>
            <person name="Henrissat B."/>
            <person name="Kuo A."/>
            <person name="Liang C."/>
            <person name="Lipzen A."/>
            <person name="Lutzoni F."/>
            <person name="Magnuson J."/>
            <person name="Mondo S."/>
            <person name="Nolan M."/>
            <person name="Ohm R."/>
            <person name="Pangilinan J."/>
            <person name="Park H.-J."/>
            <person name="Ramirez L."/>
            <person name="Alfaro M."/>
            <person name="Sun H."/>
            <person name="Tritt A."/>
            <person name="Yoshinaga Y."/>
            <person name="Zwiers L.-H."/>
            <person name="Turgeon B."/>
            <person name="Goodwin S."/>
            <person name="Spatafora J."/>
            <person name="Crous P."/>
            <person name="Grigoriev I."/>
        </authorList>
    </citation>
    <scope>NUCLEOTIDE SEQUENCE</scope>
    <source>
        <strain evidence="1">Tuck. ex Michener</strain>
    </source>
</reference>
<name>A0A6A6HIA8_VIRVR</name>
<dbReference type="PANTHER" id="PTHR14614">
    <property type="entry name" value="HEPATOCELLULAR CARCINOMA-ASSOCIATED ANTIGEN"/>
    <property type="match status" value="1"/>
</dbReference>
<dbReference type="CDD" id="cd02440">
    <property type="entry name" value="AdoMet_MTases"/>
    <property type="match status" value="1"/>
</dbReference>
<dbReference type="SUPFAM" id="SSF53335">
    <property type="entry name" value="S-adenosyl-L-methionine-dependent methyltransferases"/>
    <property type="match status" value="1"/>
</dbReference>
<accession>A0A6A6HIA8</accession>
<dbReference type="Proteomes" id="UP000800092">
    <property type="component" value="Unassembled WGS sequence"/>
</dbReference>
<sequence length="367" mass="40733">MHYVRFLKPPYLDSEGDRNLVKCLITITTDLGESFYPQDVPLAATLRSHDPDGDIFLRRTLPWSQGMRSIPLAFDITNSDVDWPLRVHIGPKNSPFSDHFESQHPGAPPAVISAWSGDIQKAGADSESPRMVERRFTPFSDRIISIWEETGESIARHLWDAGVVLAGFLDRVVSLQEKDLPILERTLVSATYKRLNVLELGCGCGIVGIAMAQTIPDCSVILTDTPEVEEIVTRNISNMNPAISSAVHFQPLNWEAELPLRVRERTLDMIVAADCTYNPDSAQDLVRTIAALVSRSPRAIVIISMKTRHPSEAIFFELLSAANLTQASHSSVALPDDDTPVDIFVYHSHDRPMTREKGDSSVLGKVQ</sequence>
<dbReference type="InterPro" id="IPR029063">
    <property type="entry name" value="SAM-dependent_MTases_sf"/>
</dbReference>
<dbReference type="GO" id="GO:0005829">
    <property type="term" value="C:cytosol"/>
    <property type="evidence" value="ECO:0007669"/>
    <property type="project" value="TreeGrafter"/>
</dbReference>
<evidence type="ECO:0000313" key="1">
    <source>
        <dbReference type="EMBL" id="KAF2237701.1"/>
    </source>
</evidence>
<keyword evidence="2" id="KW-1185">Reference proteome</keyword>
<dbReference type="OrthoDB" id="413520at2759"/>
<dbReference type="Pfam" id="PF10294">
    <property type="entry name" value="Methyltransf_16"/>
    <property type="match status" value="1"/>
</dbReference>
<dbReference type="InterPro" id="IPR019410">
    <property type="entry name" value="Methyltransf_16"/>
</dbReference>
<dbReference type="Gene3D" id="3.40.50.150">
    <property type="entry name" value="Vaccinia Virus protein VP39"/>
    <property type="match status" value="1"/>
</dbReference>
<evidence type="ECO:0000313" key="2">
    <source>
        <dbReference type="Proteomes" id="UP000800092"/>
    </source>
</evidence>
<proteinExistence type="predicted"/>
<dbReference type="AlphaFoldDB" id="A0A6A6HIA8"/>
<dbReference type="EMBL" id="ML991779">
    <property type="protein sequence ID" value="KAF2237701.1"/>
    <property type="molecule type" value="Genomic_DNA"/>
</dbReference>
<dbReference type="GO" id="GO:0008757">
    <property type="term" value="F:S-adenosylmethionine-dependent methyltransferase activity"/>
    <property type="evidence" value="ECO:0007669"/>
    <property type="project" value="UniProtKB-ARBA"/>
</dbReference>
<dbReference type="PANTHER" id="PTHR14614:SF132">
    <property type="entry name" value="PROTEIN-LYSINE METHYLTRANSFERASE C42C1.13"/>
    <property type="match status" value="1"/>
</dbReference>